<name>A0ABV6RQZ5_9GAMM</name>
<keyword evidence="3" id="KW-1185">Reference proteome</keyword>
<feature type="transmembrane region" description="Helical" evidence="1">
    <location>
        <begin position="48"/>
        <end position="65"/>
    </location>
</feature>
<feature type="transmembrane region" description="Helical" evidence="1">
    <location>
        <begin position="16"/>
        <end position="36"/>
    </location>
</feature>
<sequence>MAGSGRRHDARRTNRWGKVIWGGAVLLLMLPAVAMQFTNEVNWDETDFIVVGMLLAAACGIYELGARLSRNTWYRAAFGVAIVTAFMLVWLNLAVGVIGNEDNPANLFFGGVLAIAIVGALLVRFRAHGMARVFDLTAIAQAAMAAYALFAGPYVKGAVLSLLFAMAWLVAARLFRIAGRQQGAA</sequence>
<gene>
    <name evidence="2" type="ORF">ACFFGH_16240</name>
</gene>
<dbReference type="Proteomes" id="UP001589896">
    <property type="component" value="Unassembled WGS sequence"/>
</dbReference>
<dbReference type="EMBL" id="JBHLTG010000003">
    <property type="protein sequence ID" value="MFC0679386.1"/>
    <property type="molecule type" value="Genomic_DNA"/>
</dbReference>
<comment type="caution">
    <text evidence="2">The sequence shown here is derived from an EMBL/GenBank/DDBJ whole genome shotgun (WGS) entry which is preliminary data.</text>
</comment>
<accession>A0ABV6RQZ5</accession>
<feature type="transmembrane region" description="Helical" evidence="1">
    <location>
        <begin position="77"/>
        <end position="99"/>
    </location>
</feature>
<feature type="transmembrane region" description="Helical" evidence="1">
    <location>
        <begin position="157"/>
        <end position="175"/>
    </location>
</feature>
<dbReference type="RefSeq" id="WP_386670097.1">
    <property type="nucleotide sequence ID" value="NZ_JBHLTG010000003.1"/>
</dbReference>
<evidence type="ECO:0000313" key="2">
    <source>
        <dbReference type="EMBL" id="MFC0679386.1"/>
    </source>
</evidence>
<keyword evidence="1" id="KW-0472">Membrane</keyword>
<reference evidence="2 3" key="1">
    <citation type="submission" date="2024-09" db="EMBL/GenBank/DDBJ databases">
        <authorList>
            <person name="Sun Q."/>
            <person name="Mori K."/>
        </authorList>
    </citation>
    <scope>NUCLEOTIDE SEQUENCE [LARGE SCALE GENOMIC DNA]</scope>
    <source>
        <strain evidence="2 3">KCTC 23076</strain>
    </source>
</reference>
<evidence type="ECO:0000313" key="3">
    <source>
        <dbReference type="Proteomes" id="UP001589896"/>
    </source>
</evidence>
<evidence type="ECO:0008006" key="4">
    <source>
        <dbReference type="Google" id="ProtNLM"/>
    </source>
</evidence>
<protein>
    <recommendedName>
        <fullName evidence="4">DUF308 domain-containing protein</fullName>
    </recommendedName>
</protein>
<keyword evidence="1" id="KW-1133">Transmembrane helix</keyword>
<feature type="transmembrane region" description="Helical" evidence="1">
    <location>
        <begin position="105"/>
        <end position="123"/>
    </location>
</feature>
<evidence type="ECO:0000256" key="1">
    <source>
        <dbReference type="SAM" id="Phobius"/>
    </source>
</evidence>
<proteinExistence type="predicted"/>
<keyword evidence="1" id="KW-0812">Transmembrane</keyword>
<organism evidence="2 3">
    <name type="scientific">Lysobacter korlensis</name>
    <dbReference type="NCBI Taxonomy" id="553636"/>
    <lineage>
        <taxon>Bacteria</taxon>
        <taxon>Pseudomonadati</taxon>
        <taxon>Pseudomonadota</taxon>
        <taxon>Gammaproteobacteria</taxon>
        <taxon>Lysobacterales</taxon>
        <taxon>Lysobacteraceae</taxon>
        <taxon>Lysobacter</taxon>
    </lineage>
</organism>